<dbReference type="PANTHER" id="PTHR31302:SF31">
    <property type="entry name" value="PHOSPHODIESTERASE YAEI"/>
    <property type="match status" value="1"/>
</dbReference>
<dbReference type="InterPro" id="IPR051158">
    <property type="entry name" value="Metallophosphoesterase_sf"/>
</dbReference>
<dbReference type="InterPro" id="IPR029052">
    <property type="entry name" value="Metallo-depent_PP-like"/>
</dbReference>
<keyword evidence="3" id="KW-0472">Membrane</keyword>
<organism evidence="5 6">
    <name type="scientific">Caulobacter rhizosphaerae</name>
    <dbReference type="NCBI Taxonomy" id="2010972"/>
    <lineage>
        <taxon>Bacteria</taxon>
        <taxon>Pseudomonadati</taxon>
        <taxon>Pseudomonadota</taxon>
        <taxon>Alphaproteobacteria</taxon>
        <taxon>Caulobacterales</taxon>
        <taxon>Caulobacteraceae</taxon>
        <taxon>Caulobacter</taxon>
    </lineage>
</organism>
<evidence type="ECO:0000259" key="4">
    <source>
        <dbReference type="Pfam" id="PF00149"/>
    </source>
</evidence>
<proteinExistence type="predicted"/>
<feature type="transmembrane region" description="Helical" evidence="3">
    <location>
        <begin position="6"/>
        <end position="29"/>
    </location>
</feature>
<gene>
    <name evidence="5" type="ORF">J2800_001478</name>
</gene>
<reference evidence="5 6" key="1">
    <citation type="submission" date="2023-07" db="EMBL/GenBank/DDBJ databases">
        <title>Sorghum-associated microbial communities from plants grown in Nebraska, USA.</title>
        <authorList>
            <person name="Schachtman D."/>
        </authorList>
    </citation>
    <scope>NUCLEOTIDE SEQUENCE [LARGE SCALE GENOMIC DNA]</scope>
    <source>
        <strain evidence="5 6">DS2154</strain>
    </source>
</reference>
<dbReference type="InterPro" id="IPR004843">
    <property type="entry name" value="Calcineurin-like_PHP"/>
</dbReference>
<dbReference type="RefSeq" id="WP_310030416.1">
    <property type="nucleotide sequence ID" value="NZ_JAVDRL010000004.1"/>
</dbReference>
<dbReference type="Pfam" id="PF00149">
    <property type="entry name" value="Metallophos"/>
    <property type="match status" value="1"/>
</dbReference>
<dbReference type="CDD" id="cd07385">
    <property type="entry name" value="MPP_YkuE_C"/>
    <property type="match status" value="1"/>
</dbReference>
<evidence type="ECO:0000256" key="2">
    <source>
        <dbReference type="ARBA" id="ARBA00022801"/>
    </source>
</evidence>
<dbReference type="PANTHER" id="PTHR31302">
    <property type="entry name" value="TRANSMEMBRANE PROTEIN WITH METALLOPHOSPHOESTERASE DOMAIN-RELATED"/>
    <property type="match status" value="1"/>
</dbReference>
<protein>
    <submittedName>
        <fullName evidence="5">MPP superfamily phosphohydrolase</fullName>
    </submittedName>
</protein>
<name>A0ABU1MX44_9CAUL</name>
<accession>A0ABU1MX44</accession>
<keyword evidence="3" id="KW-1133">Transmembrane helix</keyword>
<dbReference type="Gene3D" id="3.60.21.10">
    <property type="match status" value="1"/>
</dbReference>
<keyword evidence="6" id="KW-1185">Reference proteome</keyword>
<feature type="domain" description="Calcineurin-like phosphoesterase" evidence="4">
    <location>
        <begin position="81"/>
        <end position="254"/>
    </location>
</feature>
<feature type="transmembrane region" description="Helical" evidence="3">
    <location>
        <begin position="36"/>
        <end position="57"/>
    </location>
</feature>
<evidence type="ECO:0000256" key="3">
    <source>
        <dbReference type="SAM" id="Phobius"/>
    </source>
</evidence>
<keyword evidence="2" id="KW-0378">Hydrolase</keyword>
<comment type="caution">
    <text evidence="5">The sequence shown here is derived from an EMBL/GenBank/DDBJ whole genome shotgun (WGS) entry which is preliminary data.</text>
</comment>
<dbReference type="Proteomes" id="UP001262754">
    <property type="component" value="Unassembled WGS sequence"/>
</dbReference>
<evidence type="ECO:0000313" key="5">
    <source>
        <dbReference type="EMBL" id="MDR6530739.1"/>
    </source>
</evidence>
<sequence length="317" mass="33720">MAGPGGVLLLAWIGAFAGPLIILTAWALLRRSGRLRLAWTLAGLALVAYGLGVWAFLIEPRLLVVRRVTIESPAWRGPPVRLGLISDTHVAAPHVDPARVARVVARMNAQHPDAVLLLGDYAGGHEPAATRAVPARSEILRGVAAFKGLRARLGVYAVLGNHDWWYDGPAIERALAASGAVVLENRAVLAPRPEGAFWIAGLADLDSFRAEPSYPRALAGVPPAAPVVVLSHWPDPFAQAPDRVALTVAGHTHCGQVNLPVLGRLVHASRAARRWGCGAYVDRGRHLFVTGGLGVSILPVRFRAPPEIVIVTLRAPV</sequence>
<keyword evidence="1" id="KW-0479">Metal-binding</keyword>
<evidence type="ECO:0000256" key="1">
    <source>
        <dbReference type="ARBA" id="ARBA00022723"/>
    </source>
</evidence>
<evidence type="ECO:0000313" key="6">
    <source>
        <dbReference type="Proteomes" id="UP001262754"/>
    </source>
</evidence>
<dbReference type="SUPFAM" id="SSF56300">
    <property type="entry name" value="Metallo-dependent phosphatases"/>
    <property type="match status" value="1"/>
</dbReference>
<dbReference type="EMBL" id="JAVDRL010000004">
    <property type="protein sequence ID" value="MDR6530739.1"/>
    <property type="molecule type" value="Genomic_DNA"/>
</dbReference>
<keyword evidence="3" id="KW-0812">Transmembrane</keyword>